<dbReference type="InterPro" id="IPR054738">
    <property type="entry name" value="Siphovirus-type_tail_C"/>
</dbReference>
<dbReference type="Pfam" id="PF22768">
    <property type="entry name" value="SPP1_Dit"/>
    <property type="match status" value="1"/>
</dbReference>
<proteinExistence type="predicted"/>
<name>A0ABV9XM03_9ACTN</name>
<evidence type="ECO:0000313" key="2">
    <source>
        <dbReference type="EMBL" id="MFC5026419.1"/>
    </source>
</evidence>
<organism evidence="2 3">
    <name type="scientific">Streptomyces coeruleoprunus</name>
    <dbReference type="NCBI Taxonomy" id="285563"/>
    <lineage>
        <taxon>Bacteria</taxon>
        <taxon>Bacillati</taxon>
        <taxon>Actinomycetota</taxon>
        <taxon>Actinomycetes</taxon>
        <taxon>Kitasatosporales</taxon>
        <taxon>Streptomycetaceae</taxon>
        <taxon>Streptomyces</taxon>
    </lineage>
</organism>
<dbReference type="Gene3D" id="2.60.120.860">
    <property type="match status" value="1"/>
</dbReference>
<gene>
    <name evidence="2" type="ORF">ACFPM3_30220</name>
</gene>
<dbReference type="EMBL" id="JBHSJD010000024">
    <property type="protein sequence ID" value="MFC5026419.1"/>
    <property type="molecule type" value="Genomic_DNA"/>
</dbReference>
<feature type="domain" description="Siphovirus-type tail component C-terminal" evidence="1">
    <location>
        <begin position="198"/>
        <end position="297"/>
    </location>
</feature>
<reference evidence="3" key="1">
    <citation type="journal article" date="2019" name="Int. J. Syst. Evol. Microbiol.">
        <title>The Global Catalogue of Microorganisms (GCM) 10K type strain sequencing project: providing services to taxonomists for standard genome sequencing and annotation.</title>
        <authorList>
            <consortium name="The Broad Institute Genomics Platform"/>
            <consortium name="The Broad Institute Genome Sequencing Center for Infectious Disease"/>
            <person name="Wu L."/>
            <person name="Ma J."/>
        </authorList>
    </citation>
    <scope>NUCLEOTIDE SEQUENCE [LARGE SCALE GENOMIC DNA]</scope>
    <source>
        <strain evidence="3">CGMCC 4.1648</strain>
    </source>
</reference>
<evidence type="ECO:0000313" key="3">
    <source>
        <dbReference type="Proteomes" id="UP001595829"/>
    </source>
</evidence>
<dbReference type="Proteomes" id="UP001595829">
    <property type="component" value="Unassembled WGS sequence"/>
</dbReference>
<evidence type="ECO:0000259" key="1">
    <source>
        <dbReference type="Pfam" id="PF22768"/>
    </source>
</evidence>
<protein>
    <submittedName>
        <fullName evidence="2">Phage tail protein</fullName>
    </submittedName>
</protein>
<accession>A0ABV9XM03</accession>
<comment type="caution">
    <text evidence="2">The sequence shown here is derived from an EMBL/GenBank/DDBJ whole genome shotgun (WGS) entry which is preliminary data.</text>
</comment>
<keyword evidence="3" id="KW-1185">Reference proteome</keyword>
<sequence length="301" mass="31927">MTETTTATETPGSLITQDGQIQWAGLLLGPGTPYEIDREGLTGWADLPGLDSGDAARPTGHGSWAGAQWSQPRTITAGIWLVPGAPSGASGELLDAFVRATAVADAEQWLAVRLQGRTTGVRARVTQRAVPTDRRYATGGITRMTVQWTATDPRRYALREEALSLALPHHGDGIDYPLAYPVDYGTPTSTGSGVAVNTGSADTCPQVVFTGPVTRPRLVNHTTGRTLEYALTLAADDRLTVDTLEGTVVLGERASRLYAAAPGSAPEQLFVLRPGENRLEFRAAEGTPAASVQLSWRSAHL</sequence>
<dbReference type="RefSeq" id="WP_345689990.1">
    <property type="nucleotide sequence ID" value="NZ_BAABIT010000001.1"/>
</dbReference>